<sequence>MKISKMVKKLNALFDNHQRERQRQRKELKAALRKLRHKQHELDDVLAECHEPTARQELEEKISILAAQRRKGLELLRELNDSPAPEDKPATDV</sequence>
<evidence type="ECO:0000313" key="2">
    <source>
        <dbReference type="EMBL" id="QQD23130.1"/>
    </source>
</evidence>
<dbReference type="KEGG" id="vcw:GJQ55_00970"/>
<feature type="coiled-coil region" evidence="1">
    <location>
        <begin position="7"/>
        <end position="48"/>
    </location>
</feature>
<evidence type="ECO:0000256" key="1">
    <source>
        <dbReference type="SAM" id="Coils"/>
    </source>
</evidence>
<dbReference type="Proteomes" id="UP000596074">
    <property type="component" value="Chromosome"/>
</dbReference>
<evidence type="ECO:0000313" key="3">
    <source>
        <dbReference type="Proteomes" id="UP000596074"/>
    </source>
</evidence>
<organism evidence="2 3">
    <name type="scientific">Venatoribacter cucullus</name>
    <dbReference type="NCBI Taxonomy" id="2661630"/>
    <lineage>
        <taxon>Bacteria</taxon>
        <taxon>Pseudomonadati</taxon>
        <taxon>Pseudomonadota</taxon>
        <taxon>Gammaproteobacteria</taxon>
        <taxon>Oceanospirillales</taxon>
        <taxon>Oceanospirillaceae</taxon>
        <taxon>Venatoribacter</taxon>
    </lineage>
</organism>
<proteinExistence type="predicted"/>
<protein>
    <submittedName>
        <fullName evidence="2">Uncharacterized protein</fullName>
    </submittedName>
</protein>
<dbReference type="AlphaFoldDB" id="A0A9X7YM53"/>
<keyword evidence="1" id="KW-0175">Coiled coil</keyword>
<dbReference type="RefSeq" id="WP_228345645.1">
    <property type="nucleotide sequence ID" value="NZ_CP046056.1"/>
</dbReference>
<gene>
    <name evidence="2" type="ORF">GJQ55_00970</name>
</gene>
<name>A0A9X7YM53_9GAMM</name>
<accession>A0A9X7YM53</accession>
<reference evidence="2 3" key="1">
    <citation type="submission" date="2019-11" db="EMBL/GenBank/DDBJ databases">
        <title>Venatorbacter sp. nov. a predator of Campylobacter and other Gram-negative bacteria.</title>
        <authorList>
            <person name="Saeedi A."/>
            <person name="Cummings N.J."/>
            <person name="Connerton I.F."/>
            <person name="Connerton P.L."/>
        </authorList>
    </citation>
    <scope>NUCLEOTIDE SEQUENCE [LARGE SCALE GENOMIC DNA]</scope>
    <source>
        <strain evidence="2">XL5</strain>
    </source>
</reference>
<keyword evidence="3" id="KW-1185">Reference proteome</keyword>
<dbReference type="EMBL" id="CP046056">
    <property type="protein sequence ID" value="QQD23130.1"/>
    <property type="molecule type" value="Genomic_DNA"/>
</dbReference>